<dbReference type="GO" id="GO:0006457">
    <property type="term" value="P:protein folding"/>
    <property type="evidence" value="ECO:0007669"/>
    <property type="project" value="TreeGrafter"/>
</dbReference>
<evidence type="ECO:0000256" key="10">
    <source>
        <dbReference type="ARBA" id="ARBA00023136"/>
    </source>
</evidence>
<evidence type="ECO:0000256" key="9">
    <source>
        <dbReference type="ARBA" id="ARBA00022989"/>
    </source>
</evidence>
<evidence type="ECO:0000256" key="6">
    <source>
        <dbReference type="ARBA" id="ARBA00022692"/>
    </source>
</evidence>
<evidence type="ECO:0000256" key="3">
    <source>
        <dbReference type="ARBA" id="ARBA00009274"/>
    </source>
</evidence>
<gene>
    <name evidence="13" type="ORF">POCULU_LOCUS6089</name>
</gene>
<keyword evidence="9 12" id="KW-1133">Transmembrane helix</keyword>
<keyword evidence="14" id="KW-1185">Reference proteome</keyword>
<name>A0A9N9BPQ5_9GLOM</name>
<keyword evidence="10 12" id="KW-0472">Membrane</keyword>
<keyword evidence="11" id="KW-0961">Cell wall biogenesis/degradation</keyword>
<evidence type="ECO:0000256" key="8">
    <source>
        <dbReference type="ARBA" id="ARBA00022927"/>
    </source>
</evidence>
<feature type="transmembrane region" description="Helical" evidence="12">
    <location>
        <begin position="163"/>
        <end position="189"/>
    </location>
</feature>
<comment type="caution">
    <text evidence="13">The sequence shown here is derived from an EMBL/GenBank/DDBJ whole genome shotgun (WGS) entry which is preliminary data.</text>
</comment>
<dbReference type="PANTHER" id="PTHR35329">
    <property type="entry name" value="CHITIN SYNTHASE EXPORT CHAPERONE"/>
    <property type="match status" value="1"/>
</dbReference>
<comment type="subcellular location">
    <subcellularLocation>
        <location evidence="1">Endomembrane system</location>
        <topology evidence="1">Multi-pass membrane protein</topology>
    </subcellularLocation>
    <subcellularLocation>
        <location evidence="2">Endoplasmic reticulum membrane</location>
    </subcellularLocation>
</comment>
<keyword evidence="5" id="KW-0813">Transport</keyword>
<evidence type="ECO:0000256" key="2">
    <source>
        <dbReference type="ARBA" id="ARBA00004586"/>
    </source>
</evidence>
<dbReference type="GO" id="GO:0051082">
    <property type="term" value="F:unfolded protein binding"/>
    <property type="evidence" value="ECO:0007669"/>
    <property type="project" value="TreeGrafter"/>
</dbReference>
<evidence type="ECO:0000256" key="12">
    <source>
        <dbReference type="SAM" id="Phobius"/>
    </source>
</evidence>
<dbReference type="OrthoDB" id="2189463at2759"/>
<accession>A0A9N9BPQ5</accession>
<dbReference type="InterPro" id="IPR022057">
    <property type="entry name" value="Chs7"/>
</dbReference>
<evidence type="ECO:0000256" key="1">
    <source>
        <dbReference type="ARBA" id="ARBA00004127"/>
    </source>
</evidence>
<reference evidence="13" key="1">
    <citation type="submission" date="2021-06" db="EMBL/GenBank/DDBJ databases">
        <authorList>
            <person name="Kallberg Y."/>
            <person name="Tangrot J."/>
            <person name="Rosling A."/>
        </authorList>
    </citation>
    <scope>NUCLEOTIDE SEQUENCE</scope>
    <source>
        <strain evidence="13">IA702</strain>
    </source>
</reference>
<organism evidence="13 14">
    <name type="scientific">Paraglomus occultum</name>
    <dbReference type="NCBI Taxonomy" id="144539"/>
    <lineage>
        <taxon>Eukaryota</taxon>
        <taxon>Fungi</taxon>
        <taxon>Fungi incertae sedis</taxon>
        <taxon>Mucoromycota</taxon>
        <taxon>Glomeromycotina</taxon>
        <taxon>Glomeromycetes</taxon>
        <taxon>Paraglomerales</taxon>
        <taxon>Paraglomeraceae</taxon>
        <taxon>Paraglomus</taxon>
    </lineage>
</organism>
<feature type="transmembrane region" description="Helical" evidence="12">
    <location>
        <begin position="201"/>
        <end position="220"/>
    </location>
</feature>
<evidence type="ECO:0000256" key="7">
    <source>
        <dbReference type="ARBA" id="ARBA00022824"/>
    </source>
</evidence>
<keyword evidence="8" id="KW-0653">Protein transport</keyword>
<dbReference type="AlphaFoldDB" id="A0A9N9BPQ5"/>
<evidence type="ECO:0000256" key="11">
    <source>
        <dbReference type="ARBA" id="ARBA00023316"/>
    </source>
</evidence>
<evidence type="ECO:0000313" key="13">
    <source>
        <dbReference type="EMBL" id="CAG8572939.1"/>
    </source>
</evidence>
<evidence type="ECO:0000256" key="5">
    <source>
        <dbReference type="ARBA" id="ARBA00022448"/>
    </source>
</evidence>
<feature type="transmembrane region" description="Helical" evidence="12">
    <location>
        <begin position="132"/>
        <end position="151"/>
    </location>
</feature>
<keyword evidence="7" id="KW-0256">Endoplasmic reticulum</keyword>
<feature type="transmembrane region" description="Helical" evidence="12">
    <location>
        <begin position="71"/>
        <end position="94"/>
    </location>
</feature>
<dbReference type="Proteomes" id="UP000789572">
    <property type="component" value="Unassembled WGS sequence"/>
</dbReference>
<dbReference type="Pfam" id="PF12271">
    <property type="entry name" value="Chs7"/>
    <property type="match status" value="1"/>
</dbReference>
<evidence type="ECO:0000313" key="14">
    <source>
        <dbReference type="Proteomes" id="UP000789572"/>
    </source>
</evidence>
<dbReference type="GO" id="GO:0015031">
    <property type="term" value="P:protein transport"/>
    <property type="evidence" value="ECO:0007669"/>
    <property type="project" value="UniProtKB-KW"/>
</dbReference>
<proteinExistence type="inferred from homology"/>
<keyword evidence="6 12" id="KW-0812">Transmembrane</keyword>
<dbReference type="GO" id="GO:0071555">
    <property type="term" value="P:cell wall organization"/>
    <property type="evidence" value="ECO:0007669"/>
    <property type="project" value="UniProtKB-KW"/>
</dbReference>
<protein>
    <recommendedName>
        <fullName evidence="4">Chitin synthase export chaperone</fullName>
    </recommendedName>
</protein>
<sequence length="320" mass="35136">MAQFGDFNRICKTVALTVCPLVGADLGLEPTCYSRGIELQGTLIFQPATIIIHVVALLMTTLMIIHIRSKYTAVVVEMLLVSGIVPLASNAYIYMTGIHTGLITSAVWCLLVNGFIGYQFFEDGTAKSLWTIRLSSLFVFVCATGLSVATFRNIGPFNALKPAPLWIVLYVFNGGAIALYICLQIFLVLNTLDDRWPLGDIAFGVAFYAVGQASLYAFSVKICDHAKHYIDGLFFGTIGTLLAVMMVYKYWDSITKEDLEFSVGNKQHVWEVRDVEEEYPGQDGYGGGYSNDGHGGYNNAGHGGYNNDGHGGYNNGYQEY</sequence>
<dbReference type="PANTHER" id="PTHR35329:SF2">
    <property type="entry name" value="CHITIN SYNTHASE EXPORT CHAPERONE"/>
    <property type="match status" value="1"/>
</dbReference>
<dbReference type="EMBL" id="CAJVPJ010001052">
    <property type="protein sequence ID" value="CAG8572939.1"/>
    <property type="molecule type" value="Genomic_DNA"/>
</dbReference>
<dbReference type="GO" id="GO:0005789">
    <property type="term" value="C:endoplasmic reticulum membrane"/>
    <property type="evidence" value="ECO:0007669"/>
    <property type="project" value="UniProtKB-SubCell"/>
</dbReference>
<feature type="transmembrane region" description="Helical" evidence="12">
    <location>
        <begin position="101"/>
        <end position="120"/>
    </location>
</feature>
<feature type="transmembrane region" description="Helical" evidence="12">
    <location>
        <begin position="232"/>
        <end position="251"/>
    </location>
</feature>
<feature type="transmembrane region" description="Helical" evidence="12">
    <location>
        <begin position="43"/>
        <end position="65"/>
    </location>
</feature>
<evidence type="ECO:0000256" key="4">
    <source>
        <dbReference type="ARBA" id="ARBA00018354"/>
    </source>
</evidence>
<comment type="similarity">
    <text evidence="3">Belongs to the CHS7 family.</text>
</comment>